<dbReference type="Gene3D" id="3.50.50.60">
    <property type="entry name" value="FAD/NAD(P)-binding domain"/>
    <property type="match status" value="1"/>
</dbReference>
<evidence type="ECO:0000259" key="6">
    <source>
        <dbReference type="Pfam" id="PF01266"/>
    </source>
</evidence>
<sequence length="377" mass="41304">MNGNHYDVAIIGGGVVGASIAFQLAKRQFRVIVLEKERVAGQASSAAGGMLGAQSEFSNESPLLPLALKSRAMFPSIAEELKEMTGIDIGLVQKGMLKVAVTDEEREALQRHYEFWKKFDGSARWLTIHEATEMEPNVSCDLKGVMYLPNDGQVSASDLSVAFAKASIVYGAEWREYTEVVNFLKEGKTYLLYTNHGTMAADAIVIAAGAWSAQILERTGISIPMYPVKGECLFVKTERPLVQATVFAKNGCYIVPKKENKLLIGATSTPNTFDKKVSVQGIKRLLEQAQQLIPSIRHAEWEKAWTGIRPQTGDGLPYIGVHPEYERVWIATGHYRNGILLSPITGVLVADLIEGKGSGEIDLAPFSVTRNSHVTHL</sequence>
<dbReference type="GO" id="GO:0005737">
    <property type="term" value="C:cytoplasm"/>
    <property type="evidence" value="ECO:0007669"/>
    <property type="project" value="TreeGrafter"/>
</dbReference>
<dbReference type="InterPro" id="IPR012727">
    <property type="entry name" value="Gly_oxidase_ThiO"/>
</dbReference>
<dbReference type="EMBL" id="JACDUT010000004">
    <property type="protein sequence ID" value="MBA2874767.1"/>
    <property type="molecule type" value="Genomic_DNA"/>
</dbReference>
<dbReference type="UniPathway" id="UPA00060"/>
<evidence type="ECO:0000256" key="1">
    <source>
        <dbReference type="ARBA" id="ARBA00004948"/>
    </source>
</evidence>
<dbReference type="Pfam" id="PF01266">
    <property type="entry name" value="DAO"/>
    <property type="match status" value="1"/>
</dbReference>
<feature type="domain" description="FAD dependent oxidoreductase" evidence="6">
    <location>
        <begin position="7"/>
        <end position="352"/>
    </location>
</feature>
<dbReference type="Gene3D" id="3.30.9.10">
    <property type="entry name" value="D-Amino Acid Oxidase, subunit A, domain 2"/>
    <property type="match status" value="1"/>
</dbReference>
<evidence type="ECO:0000256" key="4">
    <source>
        <dbReference type="ARBA" id="ARBA00049872"/>
    </source>
</evidence>
<keyword evidence="2" id="KW-0784">Thiamine biosynthesis</keyword>
<evidence type="ECO:0000256" key="3">
    <source>
        <dbReference type="ARBA" id="ARBA00023002"/>
    </source>
</evidence>
<dbReference type="InterPro" id="IPR006076">
    <property type="entry name" value="FAD-dep_OxRdtase"/>
</dbReference>
<evidence type="ECO:0000256" key="5">
    <source>
        <dbReference type="ARBA" id="ARBA00050018"/>
    </source>
</evidence>
<evidence type="ECO:0000313" key="7">
    <source>
        <dbReference type="EMBL" id="MBA2874767.1"/>
    </source>
</evidence>
<reference evidence="7 8" key="1">
    <citation type="submission" date="2020-07" db="EMBL/GenBank/DDBJ databases">
        <title>Genomic Encyclopedia of Type Strains, Phase IV (KMG-IV): sequencing the most valuable type-strain genomes for metagenomic binning, comparative biology and taxonomic classification.</title>
        <authorList>
            <person name="Goeker M."/>
        </authorList>
    </citation>
    <scope>NUCLEOTIDE SEQUENCE [LARGE SCALE GENOMIC DNA]</scope>
    <source>
        <strain evidence="7 8">DSM 15730</strain>
    </source>
</reference>
<dbReference type="GO" id="GO:0050660">
    <property type="term" value="F:flavin adenine dinucleotide binding"/>
    <property type="evidence" value="ECO:0007669"/>
    <property type="project" value="InterPro"/>
</dbReference>
<dbReference type="PANTHER" id="PTHR13847:SF289">
    <property type="entry name" value="GLYCINE OXIDASE"/>
    <property type="match status" value="1"/>
</dbReference>
<comment type="caution">
    <text evidence="7">The sequence shown here is derived from an EMBL/GenBank/DDBJ whole genome shotgun (WGS) entry which is preliminary data.</text>
</comment>
<dbReference type="GO" id="GO:0009229">
    <property type="term" value="P:thiamine diphosphate biosynthetic process"/>
    <property type="evidence" value="ECO:0007669"/>
    <property type="project" value="UniProtKB-UniPathway"/>
</dbReference>
<dbReference type="SUPFAM" id="SSF54373">
    <property type="entry name" value="FAD-linked reductases, C-terminal domain"/>
    <property type="match status" value="1"/>
</dbReference>
<dbReference type="EC" id="1.4.3.19" evidence="5"/>
<name>A0A7V9Z643_9BACL</name>
<dbReference type="SUPFAM" id="SSF51905">
    <property type="entry name" value="FAD/NAD(P)-binding domain"/>
    <property type="match status" value="1"/>
</dbReference>
<dbReference type="NCBIfam" id="TIGR02352">
    <property type="entry name" value="thiamin_ThiO"/>
    <property type="match status" value="1"/>
</dbReference>
<dbReference type="GO" id="GO:0043799">
    <property type="term" value="F:glycine oxidase activity"/>
    <property type="evidence" value="ECO:0007669"/>
    <property type="project" value="UniProtKB-EC"/>
</dbReference>
<evidence type="ECO:0000256" key="2">
    <source>
        <dbReference type="ARBA" id="ARBA00022977"/>
    </source>
</evidence>
<dbReference type="Proteomes" id="UP000523087">
    <property type="component" value="Unassembled WGS sequence"/>
</dbReference>
<gene>
    <name evidence="7" type="ORF">HNR31_001538</name>
</gene>
<dbReference type="RefSeq" id="WP_181555639.1">
    <property type="nucleotide sequence ID" value="NZ_JACDUT010000004.1"/>
</dbReference>
<dbReference type="PANTHER" id="PTHR13847">
    <property type="entry name" value="SARCOSINE DEHYDROGENASE-RELATED"/>
    <property type="match status" value="1"/>
</dbReference>
<organism evidence="7 8">
    <name type="scientific">Thermaerobacillus caldiproteolyticus</name>
    <dbReference type="NCBI Taxonomy" id="247480"/>
    <lineage>
        <taxon>Bacteria</taxon>
        <taxon>Bacillati</taxon>
        <taxon>Bacillota</taxon>
        <taxon>Bacilli</taxon>
        <taxon>Bacillales</taxon>
        <taxon>Anoxybacillaceae</taxon>
        <taxon>Thermaerobacillus</taxon>
    </lineage>
</organism>
<proteinExistence type="predicted"/>
<keyword evidence="8" id="KW-1185">Reference proteome</keyword>
<comment type="pathway">
    <text evidence="1">Cofactor biosynthesis; thiamine diphosphate biosynthesis.</text>
</comment>
<comment type="catalytic activity">
    <reaction evidence="4">
        <text>glycine + O2 + H2O = glyoxylate + H2O2 + NH4(+)</text>
        <dbReference type="Rhea" id="RHEA:11532"/>
        <dbReference type="ChEBI" id="CHEBI:15377"/>
        <dbReference type="ChEBI" id="CHEBI:15379"/>
        <dbReference type="ChEBI" id="CHEBI:16240"/>
        <dbReference type="ChEBI" id="CHEBI:28938"/>
        <dbReference type="ChEBI" id="CHEBI:36655"/>
        <dbReference type="ChEBI" id="CHEBI:57305"/>
        <dbReference type="EC" id="1.4.3.19"/>
    </reaction>
</comment>
<dbReference type="AlphaFoldDB" id="A0A7V9Z643"/>
<dbReference type="InterPro" id="IPR036188">
    <property type="entry name" value="FAD/NAD-bd_sf"/>
</dbReference>
<accession>A0A7V9Z643</accession>
<protein>
    <recommendedName>
        <fullName evidence="5">glycine oxidase</fullName>
        <ecNumber evidence="5">1.4.3.19</ecNumber>
    </recommendedName>
</protein>
<dbReference type="GO" id="GO:0009228">
    <property type="term" value="P:thiamine biosynthetic process"/>
    <property type="evidence" value="ECO:0007669"/>
    <property type="project" value="UniProtKB-KW"/>
</dbReference>
<keyword evidence="3 7" id="KW-0560">Oxidoreductase</keyword>
<evidence type="ECO:0000313" key="8">
    <source>
        <dbReference type="Proteomes" id="UP000523087"/>
    </source>
</evidence>